<accession>A0ABR9VQA2</accession>
<sequence length="263" mass="29426">MEDPQGQPNPFLDPALDDLVDKKISEDVWSQMLGDLPCSVATESCVNQLQNTAIQKSRLLADLQDKIDESIAAVEEARQKNLDSIAISNFSPFLQVFLYSTLGPVSNGVEAPVSNPFRLILGNVAAAFLGQGLGSLFNWSQYAGNDSQQQRAIAIGDIQIKIAELQRNKSELQQKLREQVTVEILKLEELARAFQIEQAIAKRDKQRLEIARVSYRFGEGDSERYLAQLSSYDRQKAATFREWSRLRNQVVQVKLLVLGTGED</sequence>
<evidence type="ECO:0000313" key="2">
    <source>
        <dbReference type="EMBL" id="MBE9253497.1"/>
    </source>
</evidence>
<organism evidence="2 3">
    <name type="scientific">Synechocystis salina LEGE 00031</name>
    <dbReference type="NCBI Taxonomy" id="1828736"/>
    <lineage>
        <taxon>Bacteria</taxon>
        <taxon>Bacillati</taxon>
        <taxon>Cyanobacteriota</taxon>
        <taxon>Cyanophyceae</taxon>
        <taxon>Synechococcales</taxon>
        <taxon>Merismopediaceae</taxon>
        <taxon>Synechocystis</taxon>
    </lineage>
</organism>
<dbReference type="Gene3D" id="1.20.1600.10">
    <property type="entry name" value="Outer membrane efflux proteins (OEP)"/>
    <property type="match status" value="1"/>
</dbReference>
<feature type="coiled-coil region" evidence="1">
    <location>
        <begin position="155"/>
        <end position="182"/>
    </location>
</feature>
<evidence type="ECO:0000313" key="3">
    <source>
        <dbReference type="Proteomes" id="UP000658720"/>
    </source>
</evidence>
<gene>
    <name evidence="2" type="ORF">IQ217_06430</name>
</gene>
<dbReference type="PANTHER" id="PTHR35531:SF1">
    <property type="entry name" value="INNER MEMBRANE PROTEIN YBCI-RELATED"/>
    <property type="match status" value="1"/>
</dbReference>
<dbReference type="EMBL" id="JADEVV010000013">
    <property type="protein sequence ID" value="MBE9253497.1"/>
    <property type="molecule type" value="Genomic_DNA"/>
</dbReference>
<feature type="coiled-coil region" evidence="1">
    <location>
        <begin position="46"/>
        <end position="80"/>
    </location>
</feature>
<dbReference type="Proteomes" id="UP000658720">
    <property type="component" value="Unassembled WGS sequence"/>
</dbReference>
<keyword evidence="3" id="KW-1185">Reference proteome</keyword>
<comment type="caution">
    <text evidence="2">The sequence shown here is derived from an EMBL/GenBank/DDBJ whole genome shotgun (WGS) entry which is preliminary data.</text>
</comment>
<evidence type="ECO:0000256" key="1">
    <source>
        <dbReference type="SAM" id="Coils"/>
    </source>
</evidence>
<dbReference type="PANTHER" id="PTHR35531">
    <property type="entry name" value="INNER MEMBRANE PROTEIN YBCI-RELATED"/>
    <property type="match status" value="1"/>
</dbReference>
<reference evidence="2 3" key="1">
    <citation type="submission" date="2020-10" db="EMBL/GenBank/DDBJ databases">
        <authorList>
            <person name="Castelo-Branco R."/>
            <person name="Eusebio N."/>
            <person name="Adriana R."/>
            <person name="Vieira A."/>
            <person name="Brugerolle De Fraissinette N."/>
            <person name="Rezende De Castro R."/>
            <person name="Schneider M.P."/>
            <person name="Vasconcelos V."/>
            <person name="Leao P.N."/>
        </authorList>
    </citation>
    <scope>NUCLEOTIDE SEQUENCE [LARGE SCALE GENOMIC DNA]</scope>
    <source>
        <strain evidence="2 3">LEGE 00031</strain>
    </source>
</reference>
<proteinExistence type="predicted"/>
<keyword evidence="1" id="KW-0175">Coiled coil</keyword>
<name>A0ABR9VQA2_9SYNC</name>
<protein>
    <submittedName>
        <fullName evidence="2">Uncharacterized protein</fullName>
    </submittedName>
</protein>